<protein>
    <submittedName>
        <fullName evidence="1">Uncharacterized protein</fullName>
    </submittedName>
</protein>
<reference evidence="1" key="4">
    <citation type="submission" date="2019-03" db="UniProtKB">
        <authorList>
            <consortium name="EnsemblPlants"/>
        </authorList>
    </citation>
    <scope>IDENTIFICATION</scope>
</reference>
<reference evidence="1" key="3">
    <citation type="journal article" date="2017" name="Nature">
        <title>Genome sequence of the progenitor of the wheat D genome Aegilops tauschii.</title>
        <authorList>
            <person name="Luo M.C."/>
            <person name="Gu Y.Q."/>
            <person name="Puiu D."/>
            <person name="Wang H."/>
            <person name="Twardziok S.O."/>
            <person name="Deal K.R."/>
            <person name="Huo N."/>
            <person name="Zhu T."/>
            <person name="Wang L."/>
            <person name="Wang Y."/>
            <person name="McGuire P.E."/>
            <person name="Liu S."/>
            <person name="Long H."/>
            <person name="Ramasamy R.K."/>
            <person name="Rodriguez J.C."/>
            <person name="Van S.L."/>
            <person name="Yuan L."/>
            <person name="Wang Z."/>
            <person name="Xia Z."/>
            <person name="Xiao L."/>
            <person name="Anderson O.D."/>
            <person name="Ouyang S."/>
            <person name="Liang Y."/>
            <person name="Zimin A.V."/>
            <person name="Pertea G."/>
            <person name="Qi P."/>
            <person name="Bennetzen J.L."/>
            <person name="Dai X."/>
            <person name="Dawson M.W."/>
            <person name="Muller H.G."/>
            <person name="Kugler K."/>
            <person name="Rivarola-Duarte L."/>
            <person name="Spannagl M."/>
            <person name="Mayer K.F.X."/>
            <person name="Lu F.H."/>
            <person name="Bevan M.W."/>
            <person name="Leroy P."/>
            <person name="Li P."/>
            <person name="You F.M."/>
            <person name="Sun Q."/>
            <person name="Liu Z."/>
            <person name="Lyons E."/>
            <person name="Wicker T."/>
            <person name="Salzberg S.L."/>
            <person name="Devos K.M."/>
            <person name="Dvorak J."/>
        </authorList>
    </citation>
    <scope>NUCLEOTIDE SEQUENCE [LARGE SCALE GENOMIC DNA]</scope>
    <source>
        <strain evidence="1">cv. AL8/78</strain>
    </source>
</reference>
<keyword evidence="2" id="KW-1185">Reference proteome</keyword>
<reference evidence="2" key="1">
    <citation type="journal article" date="2014" name="Science">
        <title>Ancient hybridizations among the ancestral genomes of bread wheat.</title>
        <authorList>
            <consortium name="International Wheat Genome Sequencing Consortium,"/>
            <person name="Marcussen T."/>
            <person name="Sandve S.R."/>
            <person name="Heier L."/>
            <person name="Spannagl M."/>
            <person name="Pfeifer M."/>
            <person name="Jakobsen K.S."/>
            <person name="Wulff B.B."/>
            <person name="Steuernagel B."/>
            <person name="Mayer K.F."/>
            <person name="Olsen O.A."/>
        </authorList>
    </citation>
    <scope>NUCLEOTIDE SEQUENCE [LARGE SCALE GENOMIC DNA]</scope>
    <source>
        <strain evidence="2">cv. AL8/78</strain>
    </source>
</reference>
<dbReference type="EnsemblPlants" id="AET6Gv20506100.42">
    <property type="protein sequence ID" value="AET6Gv20506100.42"/>
    <property type="gene ID" value="AET6Gv20506100"/>
</dbReference>
<dbReference type="AlphaFoldDB" id="A0A453NW94"/>
<dbReference type="Gramene" id="AET6Gv20506100.42">
    <property type="protein sequence ID" value="AET6Gv20506100.42"/>
    <property type="gene ID" value="AET6Gv20506100"/>
</dbReference>
<name>A0A453NW94_AEGTS</name>
<dbReference type="Proteomes" id="UP000015105">
    <property type="component" value="Chromosome 6D"/>
</dbReference>
<evidence type="ECO:0000313" key="1">
    <source>
        <dbReference type="EnsemblPlants" id="AET6Gv20506100.42"/>
    </source>
</evidence>
<evidence type="ECO:0000313" key="2">
    <source>
        <dbReference type="Proteomes" id="UP000015105"/>
    </source>
</evidence>
<reference evidence="2" key="2">
    <citation type="journal article" date="2017" name="Nat. Plants">
        <title>The Aegilops tauschii genome reveals multiple impacts of transposons.</title>
        <authorList>
            <person name="Zhao G."/>
            <person name="Zou C."/>
            <person name="Li K."/>
            <person name="Wang K."/>
            <person name="Li T."/>
            <person name="Gao L."/>
            <person name="Zhang X."/>
            <person name="Wang H."/>
            <person name="Yang Z."/>
            <person name="Liu X."/>
            <person name="Jiang W."/>
            <person name="Mao L."/>
            <person name="Kong X."/>
            <person name="Jiao Y."/>
            <person name="Jia J."/>
        </authorList>
    </citation>
    <scope>NUCLEOTIDE SEQUENCE [LARGE SCALE GENOMIC DNA]</scope>
    <source>
        <strain evidence="2">cv. AL8/78</strain>
    </source>
</reference>
<proteinExistence type="predicted"/>
<accession>A0A453NW94</accession>
<reference evidence="1" key="5">
    <citation type="journal article" date="2021" name="G3 (Bethesda)">
        <title>Aegilops tauschii genome assembly Aet v5.0 features greater sequence contiguity and improved annotation.</title>
        <authorList>
            <person name="Wang L."/>
            <person name="Zhu T."/>
            <person name="Rodriguez J.C."/>
            <person name="Deal K.R."/>
            <person name="Dubcovsky J."/>
            <person name="McGuire P.E."/>
            <person name="Lux T."/>
            <person name="Spannagl M."/>
            <person name="Mayer K.F.X."/>
            <person name="Baldrich P."/>
            <person name="Meyers B.C."/>
            <person name="Huo N."/>
            <person name="Gu Y.Q."/>
            <person name="Zhou H."/>
            <person name="Devos K.M."/>
            <person name="Bennetzen J.L."/>
            <person name="Unver T."/>
            <person name="Budak H."/>
            <person name="Gulick P.J."/>
            <person name="Galiba G."/>
            <person name="Kalapos B."/>
            <person name="Nelson D.R."/>
            <person name="Li P."/>
            <person name="You F.M."/>
            <person name="Luo M.C."/>
            <person name="Dvorak J."/>
        </authorList>
    </citation>
    <scope>NUCLEOTIDE SEQUENCE [LARGE SCALE GENOMIC DNA]</scope>
    <source>
        <strain evidence="1">cv. AL8/78</strain>
    </source>
</reference>
<sequence>RVFLFCRVFHLTTRLQGILHGVLLHNNVNYIWLEKIIPTGLNHDPKIDGGSPKDGKMPYT</sequence>
<organism evidence="1 2">
    <name type="scientific">Aegilops tauschii subsp. strangulata</name>
    <name type="common">Goatgrass</name>
    <dbReference type="NCBI Taxonomy" id="200361"/>
    <lineage>
        <taxon>Eukaryota</taxon>
        <taxon>Viridiplantae</taxon>
        <taxon>Streptophyta</taxon>
        <taxon>Embryophyta</taxon>
        <taxon>Tracheophyta</taxon>
        <taxon>Spermatophyta</taxon>
        <taxon>Magnoliopsida</taxon>
        <taxon>Liliopsida</taxon>
        <taxon>Poales</taxon>
        <taxon>Poaceae</taxon>
        <taxon>BOP clade</taxon>
        <taxon>Pooideae</taxon>
        <taxon>Triticodae</taxon>
        <taxon>Triticeae</taxon>
        <taxon>Triticinae</taxon>
        <taxon>Aegilops</taxon>
    </lineage>
</organism>